<keyword evidence="6" id="KW-0812">Transmembrane</keyword>
<dbReference type="InterPro" id="IPR036909">
    <property type="entry name" value="Cyt_c-like_dom_sf"/>
</dbReference>
<dbReference type="GO" id="GO:0009055">
    <property type="term" value="F:electron transfer activity"/>
    <property type="evidence" value="ECO:0007669"/>
    <property type="project" value="InterPro"/>
</dbReference>
<dbReference type="GO" id="GO:0020037">
    <property type="term" value="F:heme binding"/>
    <property type="evidence" value="ECO:0007669"/>
    <property type="project" value="InterPro"/>
</dbReference>
<dbReference type="OrthoDB" id="5925at2759"/>
<sequence>MFTNTIKFLSNNIGKLTIIGSGVTGAAYITTSTTLLSSDFVNPPNYPWNHRFPWQSFDHASIRRGHQVYTQVCSTCHSLDLIAYRHLANVAYSVDEMKAIAADTTVQDGPDSEGDMFERKGQLTDFHPKPYPNSNAARFANNGALPPDLSLVIKARSRHEDYVFSLLTGYCDPPAGVKIVGGQHFNPYFPGTKIAMAPPLSDGQVEFDDGTPNSMSQMSKDVSTFLAWASEPEHDERKKLGIKIILALSLIAIPTFYWKRLKWSTVKSRKISFKD</sequence>
<evidence type="ECO:0000256" key="8">
    <source>
        <dbReference type="ARBA" id="ARBA00022792"/>
    </source>
</evidence>
<dbReference type="PRINTS" id="PR00603">
    <property type="entry name" value="CYTOCHROMEC1"/>
</dbReference>
<feature type="binding site" description="covalent" evidence="14">
    <location>
        <position position="73"/>
    </location>
    <ligand>
        <name>heme c</name>
        <dbReference type="ChEBI" id="CHEBI:61717"/>
    </ligand>
</feature>
<dbReference type="GO" id="GO:0006122">
    <property type="term" value="P:mitochondrial electron transport, ubiquinol to cytochrome c"/>
    <property type="evidence" value="ECO:0007669"/>
    <property type="project" value="TreeGrafter"/>
</dbReference>
<comment type="subcellular location">
    <subcellularLocation>
        <location evidence="1">Mitochondrion inner membrane</location>
    </subcellularLocation>
</comment>
<keyword evidence="9" id="KW-0249">Electron transport</keyword>
<dbReference type="GO" id="GO:0046872">
    <property type="term" value="F:metal ion binding"/>
    <property type="evidence" value="ECO:0007669"/>
    <property type="project" value="UniProtKB-KW"/>
</dbReference>
<accession>A0A151Z380</accession>
<keyword evidence="8" id="KW-0999">Mitochondrion inner membrane</keyword>
<dbReference type="OMA" id="WVKKFKW"/>
<keyword evidence="3" id="KW-0813">Transport</keyword>
<dbReference type="InterPro" id="IPR021157">
    <property type="entry name" value="Cyt_c1_TM_anchor_C"/>
</dbReference>
<comment type="similarity">
    <text evidence="2">Belongs to the cytochrome c family.</text>
</comment>
<evidence type="ECO:0000256" key="13">
    <source>
        <dbReference type="ARBA" id="ARBA00023136"/>
    </source>
</evidence>
<keyword evidence="5" id="KW-0679">Respiratory chain</keyword>
<comment type="caution">
    <text evidence="15">The sequence shown here is derived from an EMBL/GenBank/DDBJ whole genome shotgun (WGS) entry which is preliminary data.</text>
</comment>
<evidence type="ECO:0000256" key="1">
    <source>
        <dbReference type="ARBA" id="ARBA00004273"/>
    </source>
</evidence>
<dbReference type="InParanoid" id="A0A151Z380"/>
<keyword evidence="13" id="KW-0472">Membrane</keyword>
<proteinExistence type="inferred from homology"/>
<dbReference type="AlphaFoldDB" id="A0A151Z380"/>
<keyword evidence="11 14" id="KW-0408">Iron</keyword>
<evidence type="ECO:0000256" key="2">
    <source>
        <dbReference type="ARBA" id="ARBA00006488"/>
    </source>
</evidence>
<evidence type="ECO:0000256" key="5">
    <source>
        <dbReference type="ARBA" id="ARBA00022660"/>
    </source>
</evidence>
<dbReference type="STRING" id="361077.A0A151Z380"/>
<dbReference type="Proteomes" id="UP000076078">
    <property type="component" value="Unassembled WGS sequence"/>
</dbReference>
<protein>
    <submittedName>
        <fullName evidence="15">Cytochrome c1</fullName>
    </submittedName>
</protein>
<comment type="cofactor">
    <cofactor evidence="14">
        <name>heme c</name>
        <dbReference type="ChEBI" id="CHEBI:61717"/>
    </cofactor>
    <text evidence="14">Binds 1 heme c group covalently per subunit.</text>
</comment>
<feature type="binding site" description="covalent" evidence="14">
    <location>
        <position position="196"/>
    </location>
    <ligand>
        <name>heme c</name>
        <dbReference type="ChEBI" id="CHEBI:61717"/>
    </ligand>
</feature>
<keyword evidence="4 14" id="KW-0349">Heme</keyword>
<dbReference type="PANTHER" id="PTHR10266">
    <property type="entry name" value="CYTOCHROME C1"/>
    <property type="match status" value="1"/>
</dbReference>
<evidence type="ECO:0000256" key="7">
    <source>
        <dbReference type="ARBA" id="ARBA00022723"/>
    </source>
</evidence>
<reference evidence="15 16" key="1">
    <citation type="submission" date="2015-12" db="EMBL/GenBank/DDBJ databases">
        <title>Dictyostelia acquired genes for synthesis and detection of signals that induce cell-type specialization by lateral gene transfer from prokaryotes.</title>
        <authorList>
            <person name="Gloeckner G."/>
            <person name="Schaap P."/>
        </authorList>
    </citation>
    <scope>NUCLEOTIDE SEQUENCE [LARGE SCALE GENOMIC DNA]</scope>
    <source>
        <strain evidence="15 16">TK</strain>
    </source>
</reference>
<dbReference type="FunFam" id="1.10.760.10:FF:000002">
    <property type="entry name" value="Cytochrome c1, heme protein"/>
    <property type="match status" value="1"/>
</dbReference>
<dbReference type="FunCoup" id="A0A151Z380">
    <property type="interactions" value="461"/>
</dbReference>
<dbReference type="SUPFAM" id="SSF81496">
    <property type="entry name" value="Cytochrome c1 subunit of cytochrome bc1 complex (Ubiquinol-cytochrome c reductase), transmembrane anchor"/>
    <property type="match status" value="1"/>
</dbReference>
<dbReference type="Gene3D" id="1.20.5.100">
    <property type="entry name" value="Cytochrome c1, transmembrane anchor, C-terminal"/>
    <property type="match status" value="1"/>
</dbReference>
<evidence type="ECO:0000256" key="10">
    <source>
        <dbReference type="ARBA" id="ARBA00022989"/>
    </source>
</evidence>
<feature type="binding site" description="covalent" evidence="14">
    <location>
        <position position="77"/>
    </location>
    <ligand>
        <name>heme c</name>
        <dbReference type="ChEBI" id="CHEBI:61717"/>
    </ligand>
</feature>
<evidence type="ECO:0000256" key="11">
    <source>
        <dbReference type="ARBA" id="ARBA00023004"/>
    </source>
</evidence>
<keyword evidence="7 14" id="KW-0479">Metal-binding</keyword>
<organism evidence="15 16">
    <name type="scientific">Tieghemostelium lacteum</name>
    <name type="common">Slime mold</name>
    <name type="synonym">Dictyostelium lacteum</name>
    <dbReference type="NCBI Taxonomy" id="361077"/>
    <lineage>
        <taxon>Eukaryota</taxon>
        <taxon>Amoebozoa</taxon>
        <taxon>Evosea</taxon>
        <taxon>Eumycetozoa</taxon>
        <taxon>Dictyostelia</taxon>
        <taxon>Dictyosteliales</taxon>
        <taxon>Raperosteliaceae</taxon>
        <taxon>Tieghemostelium</taxon>
    </lineage>
</organism>
<keyword evidence="10" id="KW-1133">Transmembrane helix</keyword>
<dbReference type="PANTHER" id="PTHR10266:SF3">
    <property type="entry name" value="CYTOCHROME C1, HEME PROTEIN, MITOCHONDRIAL"/>
    <property type="match status" value="1"/>
</dbReference>
<dbReference type="SUPFAM" id="SSF46626">
    <property type="entry name" value="Cytochrome c"/>
    <property type="match status" value="1"/>
</dbReference>
<keyword evidence="12" id="KW-0496">Mitochondrion</keyword>
<evidence type="ECO:0000256" key="6">
    <source>
        <dbReference type="ARBA" id="ARBA00022692"/>
    </source>
</evidence>
<evidence type="ECO:0000256" key="14">
    <source>
        <dbReference type="PIRSR" id="PIRSR602326-1"/>
    </source>
</evidence>
<evidence type="ECO:0000313" key="15">
    <source>
        <dbReference type="EMBL" id="KYQ88416.1"/>
    </source>
</evidence>
<dbReference type="FunFam" id="1.20.5.100:FF:000003">
    <property type="entry name" value="Cytochrome c1, heme protein, mitochondrial"/>
    <property type="match status" value="1"/>
</dbReference>
<evidence type="ECO:0000256" key="9">
    <source>
        <dbReference type="ARBA" id="ARBA00022982"/>
    </source>
</evidence>
<dbReference type="EMBL" id="LODT01000051">
    <property type="protein sequence ID" value="KYQ88416.1"/>
    <property type="molecule type" value="Genomic_DNA"/>
</dbReference>
<evidence type="ECO:0000256" key="4">
    <source>
        <dbReference type="ARBA" id="ARBA00022617"/>
    </source>
</evidence>
<dbReference type="Gene3D" id="1.10.760.10">
    <property type="entry name" value="Cytochrome c-like domain"/>
    <property type="match status" value="1"/>
</dbReference>
<name>A0A151Z380_TIELA</name>
<gene>
    <name evidence="15" type="ORF">DLAC_11117</name>
</gene>
<keyword evidence="16" id="KW-1185">Reference proteome</keyword>
<dbReference type="InterPro" id="IPR002326">
    <property type="entry name" value="Cyt_c1"/>
</dbReference>
<evidence type="ECO:0000256" key="3">
    <source>
        <dbReference type="ARBA" id="ARBA00022448"/>
    </source>
</evidence>
<dbReference type="Pfam" id="PF02167">
    <property type="entry name" value="Cytochrom_C1"/>
    <property type="match status" value="1"/>
</dbReference>
<evidence type="ECO:0000313" key="16">
    <source>
        <dbReference type="Proteomes" id="UP000076078"/>
    </source>
</evidence>
<dbReference type="GO" id="GO:0005743">
    <property type="term" value="C:mitochondrial inner membrane"/>
    <property type="evidence" value="ECO:0007669"/>
    <property type="project" value="UniProtKB-SubCell"/>
</dbReference>
<evidence type="ECO:0000256" key="12">
    <source>
        <dbReference type="ARBA" id="ARBA00023128"/>
    </source>
</evidence>
<feature type="binding site" description="covalent" evidence="14">
    <location>
        <position position="76"/>
    </location>
    <ligand>
        <name>heme c</name>
        <dbReference type="ChEBI" id="CHEBI:61717"/>
    </ligand>
</feature>